<accession>A0AAP5AF04</accession>
<keyword evidence="1" id="KW-1133">Transmembrane helix</keyword>
<feature type="transmembrane region" description="Helical" evidence="1">
    <location>
        <begin position="163"/>
        <end position="185"/>
    </location>
</feature>
<evidence type="ECO:0000256" key="1">
    <source>
        <dbReference type="SAM" id="Phobius"/>
    </source>
</evidence>
<dbReference type="KEGG" id="srh:BAY15_0004"/>
<evidence type="ECO:0000313" key="2">
    <source>
        <dbReference type="EMBL" id="MDQ1106911.1"/>
    </source>
</evidence>
<dbReference type="EMBL" id="JAUTAS010000001">
    <property type="protein sequence ID" value="MDQ1106911.1"/>
    <property type="molecule type" value="Genomic_DNA"/>
</dbReference>
<keyword evidence="1" id="KW-0472">Membrane</keyword>
<feature type="transmembrane region" description="Helical" evidence="1">
    <location>
        <begin position="111"/>
        <end position="132"/>
    </location>
</feature>
<gene>
    <name evidence="2" type="ORF">QE424_000070</name>
</gene>
<dbReference type="Proteomes" id="UP001226084">
    <property type="component" value="Unassembled WGS sequence"/>
</dbReference>
<protein>
    <submittedName>
        <fullName evidence="2">Cytochrome bd-type quinol oxidase subunit 1</fullName>
    </submittedName>
</protein>
<sequence length="201" mass="21879">MSSITPPLLPVAHPRPKGDGTPTFLAPLAKSVLVVCIVSAVCWAGGAVLAALLAQSAWLKDLLDGADLSWMPSSLRWFGRHAVAVNVGMLVLSLVGAAACWGLLRRNRWALWTFIVLLVVTALLNFVGAWVIDEVFRQLIVHLPPHADADAGQLRRDLQMQRVIYTGLTVLTALAFAALHAWLVARVLRPDVRRWFAAKAP</sequence>
<comment type="caution">
    <text evidence="2">The sequence shown here is derived from an EMBL/GenBank/DDBJ whole genome shotgun (WGS) entry which is preliminary data.</text>
</comment>
<organism evidence="2 3">
    <name type="scientific">Stenotrophomonas rhizophila</name>
    <dbReference type="NCBI Taxonomy" id="216778"/>
    <lineage>
        <taxon>Bacteria</taxon>
        <taxon>Pseudomonadati</taxon>
        <taxon>Pseudomonadota</taxon>
        <taxon>Gammaproteobacteria</taxon>
        <taxon>Lysobacterales</taxon>
        <taxon>Lysobacteraceae</taxon>
        <taxon>Stenotrophomonas</taxon>
    </lineage>
</organism>
<evidence type="ECO:0000313" key="3">
    <source>
        <dbReference type="Proteomes" id="UP001226084"/>
    </source>
</evidence>
<dbReference type="RefSeq" id="WP_068847817.1">
    <property type="nucleotide sequence ID" value="NZ_CP016294.1"/>
</dbReference>
<dbReference type="AlphaFoldDB" id="A0AAP5AF04"/>
<reference evidence="2" key="1">
    <citation type="submission" date="2023-07" db="EMBL/GenBank/DDBJ databases">
        <title>Functional and genomic diversity of the sorghum phyllosphere microbiome.</title>
        <authorList>
            <person name="Shade A."/>
        </authorList>
    </citation>
    <scope>NUCLEOTIDE SEQUENCE</scope>
    <source>
        <strain evidence="2">SORGH_AS_0457</strain>
    </source>
</reference>
<name>A0AAP5AF04_9GAMM</name>
<feature type="transmembrane region" description="Helical" evidence="1">
    <location>
        <begin position="78"/>
        <end position="104"/>
    </location>
</feature>
<proteinExistence type="predicted"/>
<keyword evidence="1" id="KW-0812">Transmembrane</keyword>
<feature type="transmembrane region" description="Helical" evidence="1">
    <location>
        <begin position="32"/>
        <end position="58"/>
    </location>
</feature>